<dbReference type="RefSeq" id="WP_167991175.1">
    <property type="nucleotide sequence ID" value="NZ_JAATJL010000001.1"/>
</dbReference>
<dbReference type="PANTHER" id="PTHR43617:SF22">
    <property type="entry name" value="L-AMINO ACID N-ACETYLTRANSFERASE AAAT"/>
    <property type="match status" value="1"/>
</dbReference>
<dbReference type="Proteomes" id="UP000547458">
    <property type="component" value="Unassembled WGS sequence"/>
</dbReference>
<dbReference type="PROSITE" id="PS51186">
    <property type="entry name" value="GNAT"/>
    <property type="match status" value="1"/>
</dbReference>
<dbReference type="AlphaFoldDB" id="A0A846RJW8"/>
<dbReference type="InterPro" id="IPR000182">
    <property type="entry name" value="GNAT_dom"/>
</dbReference>
<keyword evidence="2" id="KW-0689">Ribosomal protein</keyword>
<dbReference type="SUPFAM" id="SSF55729">
    <property type="entry name" value="Acyl-CoA N-acyltransferases (Nat)"/>
    <property type="match status" value="1"/>
</dbReference>
<sequence>MTVSIDHATANDAGQLAILAGITFPLACPPTSHPEDIRQYVATELSEQRFAQHIADPTKILLCLREDGHLLGWSMLVEGLPQDEHVRSCLSIFPTIELSKFYLHPSHHGQGAASQLMQASLDIAAMGNDAHGMWLGTNDQNARAIRFYEKHGFTKVGTKTFKLGRNVESDFVLERSLLVA</sequence>
<organism evidence="2 3">
    <name type="scientific">Arthrobacter pigmenti</name>
    <dbReference type="NCBI Taxonomy" id="271432"/>
    <lineage>
        <taxon>Bacteria</taxon>
        <taxon>Bacillati</taxon>
        <taxon>Actinomycetota</taxon>
        <taxon>Actinomycetes</taxon>
        <taxon>Micrococcales</taxon>
        <taxon>Micrococcaceae</taxon>
        <taxon>Arthrobacter</taxon>
    </lineage>
</organism>
<accession>A0A846RJW8</accession>
<gene>
    <name evidence="2" type="ORF">BJ994_000515</name>
</gene>
<dbReference type="InterPro" id="IPR050276">
    <property type="entry name" value="MshD_Acetyltransferase"/>
</dbReference>
<protein>
    <submittedName>
        <fullName evidence="2">Ribosomal protein S18 acetylase RimI-like enzyme</fullName>
    </submittedName>
</protein>
<proteinExistence type="predicted"/>
<dbReference type="PANTHER" id="PTHR43617">
    <property type="entry name" value="L-AMINO ACID N-ACETYLTRANSFERASE"/>
    <property type="match status" value="1"/>
</dbReference>
<name>A0A846RJW8_9MICC</name>
<dbReference type="GO" id="GO:0016747">
    <property type="term" value="F:acyltransferase activity, transferring groups other than amino-acyl groups"/>
    <property type="evidence" value="ECO:0007669"/>
    <property type="project" value="InterPro"/>
</dbReference>
<dbReference type="Gene3D" id="3.40.630.30">
    <property type="match status" value="1"/>
</dbReference>
<comment type="caution">
    <text evidence="2">The sequence shown here is derived from an EMBL/GenBank/DDBJ whole genome shotgun (WGS) entry which is preliminary data.</text>
</comment>
<reference evidence="2 3" key="1">
    <citation type="submission" date="2020-03" db="EMBL/GenBank/DDBJ databases">
        <title>Sequencing the genomes of 1000 actinobacteria strains.</title>
        <authorList>
            <person name="Klenk H.-P."/>
        </authorList>
    </citation>
    <scope>NUCLEOTIDE SEQUENCE [LARGE SCALE GENOMIC DNA]</scope>
    <source>
        <strain evidence="2 3">DSM 16403</strain>
    </source>
</reference>
<dbReference type="Pfam" id="PF00583">
    <property type="entry name" value="Acetyltransf_1"/>
    <property type="match status" value="1"/>
</dbReference>
<evidence type="ECO:0000313" key="3">
    <source>
        <dbReference type="Proteomes" id="UP000547458"/>
    </source>
</evidence>
<dbReference type="EMBL" id="JAATJL010000001">
    <property type="protein sequence ID" value="NJC21439.1"/>
    <property type="molecule type" value="Genomic_DNA"/>
</dbReference>
<keyword evidence="2" id="KW-0687">Ribonucleoprotein</keyword>
<evidence type="ECO:0000259" key="1">
    <source>
        <dbReference type="PROSITE" id="PS51186"/>
    </source>
</evidence>
<keyword evidence="3" id="KW-1185">Reference proteome</keyword>
<dbReference type="CDD" id="cd04301">
    <property type="entry name" value="NAT_SF"/>
    <property type="match status" value="1"/>
</dbReference>
<dbReference type="GO" id="GO:0005840">
    <property type="term" value="C:ribosome"/>
    <property type="evidence" value="ECO:0007669"/>
    <property type="project" value="UniProtKB-KW"/>
</dbReference>
<dbReference type="InterPro" id="IPR016181">
    <property type="entry name" value="Acyl_CoA_acyltransferase"/>
</dbReference>
<evidence type="ECO:0000313" key="2">
    <source>
        <dbReference type="EMBL" id="NJC21439.1"/>
    </source>
</evidence>
<feature type="domain" description="N-acetyltransferase" evidence="1">
    <location>
        <begin position="22"/>
        <end position="178"/>
    </location>
</feature>